<evidence type="ECO:0000256" key="1">
    <source>
        <dbReference type="SAM" id="SignalP"/>
    </source>
</evidence>
<evidence type="ECO:0000259" key="2">
    <source>
        <dbReference type="Pfam" id="PF20251"/>
    </source>
</evidence>
<sequence>MKTLLISACILLLVGCGKEAQVSTLPDPTPDQKLNENESGLSLTLIENTFTKSPITIETHIRNDSSIDYQYGQFYHIEVKMDGLWYLITYSDAVFIKNKEFIDTGNTLRPGEEVQQLFSVDMLGVTLVPGEYRLAKTFLSLGDRFHEITVAASFWVK</sequence>
<organism evidence="3 4">
    <name type="scientific">Sporosarcina siberiensis</name>
    <dbReference type="NCBI Taxonomy" id="1365606"/>
    <lineage>
        <taxon>Bacteria</taxon>
        <taxon>Bacillati</taxon>
        <taxon>Bacillota</taxon>
        <taxon>Bacilli</taxon>
        <taxon>Bacillales</taxon>
        <taxon>Caryophanaceae</taxon>
        <taxon>Sporosarcina</taxon>
    </lineage>
</organism>
<keyword evidence="1" id="KW-0732">Signal</keyword>
<dbReference type="InterPro" id="IPR046878">
    <property type="entry name" value="Big_14"/>
</dbReference>
<dbReference type="PROSITE" id="PS51257">
    <property type="entry name" value="PROKAR_LIPOPROTEIN"/>
    <property type="match status" value="1"/>
</dbReference>
<protein>
    <submittedName>
        <fullName evidence="3">Immunoglobulin-like domain-containing protein</fullName>
    </submittedName>
</protein>
<name>A0ABW4SKM7_9BACL</name>
<dbReference type="Pfam" id="PF20251">
    <property type="entry name" value="Big_14"/>
    <property type="match status" value="1"/>
</dbReference>
<proteinExistence type="predicted"/>
<dbReference type="Proteomes" id="UP001597218">
    <property type="component" value="Unassembled WGS sequence"/>
</dbReference>
<feature type="signal peptide" evidence="1">
    <location>
        <begin position="1"/>
        <end position="20"/>
    </location>
</feature>
<evidence type="ECO:0000313" key="4">
    <source>
        <dbReference type="Proteomes" id="UP001597218"/>
    </source>
</evidence>
<dbReference type="EMBL" id="JBHUGI010000037">
    <property type="protein sequence ID" value="MFD1929646.1"/>
    <property type="molecule type" value="Genomic_DNA"/>
</dbReference>
<feature type="chain" id="PRO_5046519257" evidence="1">
    <location>
        <begin position="21"/>
        <end position="157"/>
    </location>
</feature>
<gene>
    <name evidence="3" type="ORF">ACFSFY_16525</name>
</gene>
<keyword evidence="4" id="KW-1185">Reference proteome</keyword>
<comment type="caution">
    <text evidence="3">The sequence shown here is derived from an EMBL/GenBank/DDBJ whole genome shotgun (WGS) entry which is preliminary data.</text>
</comment>
<feature type="domain" description="Bacterial Ig-like" evidence="2">
    <location>
        <begin position="38"/>
        <end position="154"/>
    </location>
</feature>
<accession>A0ABW4SKM7</accession>
<dbReference type="RefSeq" id="WP_381539980.1">
    <property type="nucleotide sequence ID" value="NZ_JBHUGI010000037.1"/>
</dbReference>
<evidence type="ECO:0000313" key="3">
    <source>
        <dbReference type="EMBL" id="MFD1929646.1"/>
    </source>
</evidence>
<reference evidence="4" key="1">
    <citation type="journal article" date="2019" name="Int. J. Syst. Evol. Microbiol.">
        <title>The Global Catalogue of Microorganisms (GCM) 10K type strain sequencing project: providing services to taxonomists for standard genome sequencing and annotation.</title>
        <authorList>
            <consortium name="The Broad Institute Genomics Platform"/>
            <consortium name="The Broad Institute Genome Sequencing Center for Infectious Disease"/>
            <person name="Wu L."/>
            <person name="Ma J."/>
        </authorList>
    </citation>
    <scope>NUCLEOTIDE SEQUENCE [LARGE SCALE GENOMIC DNA]</scope>
    <source>
        <strain evidence="4">CGMCC 4.7177</strain>
    </source>
</reference>